<organism evidence="1 2">
    <name type="scientific">Karstenula rhodostoma CBS 690.94</name>
    <dbReference type="NCBI Taxonomy" id="1392251"/>
    <lineage>
        <taxon>Eukaryota</taxon>
        <taxon>Fungi</taxon>
        <taxon>Dikarya</taxon>
        <taxon>Ascomycota</taxon>
        <taxon>Pezizomycotina</taxon>
        <taxon>Dothideomycetes</taxon>
        <taxon>Pleosporomycetidae</taxon>
        <taxon>Pleosporales</taxon>
        <taxon>Massarineae</taxon>
        <taxon>Didymosphaeriaceae</taxon>
        <taxon>Karstenula</taxon>
    </lineage>
</organism>
<comment type="caution">
    <text evidence="1">The sequence shown here is derived from an EMBL/GenBank/DDBJ whole genome shotgun (WGS) entry which is preliminary data.</text>
</comment>
<reference evidence="1" key="1">
    <citation type="journal article" date="2020" name="Stud. Mycol.">
        <title>101 Dothideomycetes genomes: a test case for predicting lifestyles and emergence of pathogens.</title>
        <authorList>
            <person name="Haridas S."/>
            <person name="Albert R."/>
            <person name="Binder M."/>
            <person name="Bloem J."/>
            <person name="Labutti K."/>
            <person name="Salamov A."/>
            <person name="Andreopoulos B."/>
            <person name="Baker S."/>
            <person name="Barry K."/>
            <person name="Bills G."/>
            <person name="Bluhm B."/>
            <person name="Cannon C."/>
            <person name="Castanera R."/>
            <person name="Culley D."/>
            <person name="Daum C."/>
            <person name="Ezra D."/>
            <person name="Gonzalez J."/>
            <person name="Henrissat B."/>
            <person name="Kuo A."/>
            <person name="Liang C."/>
            <person name="Lipzen A."/>
            <person name="Lutzoni F."/>
            <person name="Magnuson J."/>
            <person name="Mondo S."/>
            <person name="Nolan M."/>
            <person name="Ohm R."/>
            <person name="Pangilinan J."/>
            <person name="Park H.-J."/>
            <person name="Ramirez L."/>
            <person name="Alfaro M."/>
            <person name="Sun H."/>
            <person name="Tritt A."/>
            <person name="Yoshinaga Y."/>
            <person name="Zwiers L.-H."/>
            <person name="Turgeon B."/>
            <person name="Goodwin S."/>
            <person name="Spatafora J."/>
            <person name="Crous P."/>
            <person name="Grigoriev I."/>
        </authorList>
    </citation>
    <scope>NUCLEOTIDE SEQUENCE</scope>
    <source>
        <strain evidence="1">CBS 690.94</strain>
    </source>
</reference>
<sequence>MIDKSGHGETKHFMSHDHVLHIEPELYKAEILDGDTWWDRRHLYRHTLKVSELLGVAAPLLPQLQHVEVELRIYSWSKILMTHLETTYKDGIIWIDKHDLNDPFEHDFSR</sequence>
<dbReference type="OrthoDB" id="3764745at2759"/>
<dbReference type="Proteomes" id="UP000799764">
    <property type="component" value="Unassembled WGS sequence"/>
</dbReference>
<gene>
    <name evidence="1" type="ORF">P171DRAFT_430303</name>
</gene>
<dbReference type="AlphaFoldDB" id="A0A9P4UDE0"/>
<feature type="non-terminal residue" evidence="1">
    <location>
        <position position="110"/>
    </location>
</feature>
<protein>
    <submittedName>
        <fullName evidence="1">Uncharacterized protein</fullName>
    </submittedName>
</protein>
<dbReference type="EMBL" id="MU001498">
    <property type="protein sequence ID" value="KAF2446075.1"/>
    <property type="molecule type" value="Genomic_DNA"/>
</dbReference>
<evidence type="ECO:0000313" key="1">
    <source>
        <dbReference type="EMBL" id="KAF2446075.1"/>
    </source>
</evidence>
<name>A0A9P4UDE0_9PLEO</name>
<evidence type="ECO:0000313" key="2">
    <source>
        <dbReference type="Proteomes" id="UP000799764"/>
    </source>
</evidence>
<keyword evidence="2" id="KW-1185">Reference proteome</keyword>
<proteinExistence type="predicted"/>
<accession>A0A9P4UDE0</accession>